<feature type="region of interest" description="Disordered" evidence="4">
    <location>
        <begin position="244"/>
        <end position="267"/>
    </location>
</feature>
<dbReference type="EMBL" id="VLTO01000150">
    <property type="protein sequence ID" value="KAA0160782.1"/>
    <property type="molecule type" value="Genomic_DNA"/>
</dbReference>
<dbReference type="InterPro" id="IPR043129">
    <property type="entry name" value="ATPase_NBD"/>
</dbReference>
<dbReference type="Gene3D" id="3.30.420.40">
    <property type="match status" value="3"/>
</dbReference>
<feature type="region of interest" description="Disordered" evidence="4">
    <location>
        <begin position="438"/>
        <end position="503"/>
    </location>
</feature>
<protein>
    <recommendedName>
        <fullName evidence="7">Actin</fullName>
    </recommendedName>
</protein>
<dbReference type="SMART" id="SM00268">
    <property type="entry name" value="ACTIN"/>
    <property type="match status" value="1"/>
</dbReference>
<evidence type="ECO:0000256" key="3">
    <source>
        <dbReference type="RuleBase" id="RU000487"/>
    </source>
</evidence>
<proteinExistence type="inferred from homology"/>
<gene>
    <name evidence="5" type="ORF">FNF27_08222</name>
</gene>
<accession>A0A5A8D5K2</accession>
<dbReference type="SUPFAM" id="SSF53067">
    <property type="entry name" value="Actin-like ATPase domain"/>
    <property type="match status" value="2"/>
</dbReference>
<feature type="compositionally biased region" description="Low complexity" evidence="4">
    <location>
        <begin position="448"/>
        <end position="476"/>
    </location>
</feature>
<dbReference type="Proteomes" id="UP000322899">
    <property type="component" value="Unassembled WGS sequence"/>
</dbReference>
<sequence>MYAGDETGGLVIDTGHFSTKAGYAGDDCPKCILPSVVTEDPALLVGHGDDDDDGGGGGRFGLAHGRGSAAAAAEAATTGRFAGRRGGLTRSADRLIVGDAALMRPRPGQRIRGPLLDGSVQDWDALEALWRAAAVELRMDPAESPLLLTEPVTLADPQRERYLETAMEGLGAPATYLLRSPVASAFGAGLPTATVVDLGYQHSRSTCVVDGFALQRTVQQHPWGQQALDLLSVALMRDAVAGTQPRPDHAQLTPTGSPGHDPAAVSPEAARDAFDAGDIAPRYAVSRSPPRRGSGFTPSTSSSSSSSGGGGGGGDAGVRSYVTGMAATAHPSYHAYMLASLGREFRESVAQVTPVPFSPEMVVVDPVTFVLPDGTSLEVGAARALLTETLFAPEAVRPLVRGGEQEILARMTREAGWAHGAAGLAAWGQGVDVSTGVLRRESDGPRGSAAAPEQTSSSSSSASSAAAGDASPTDGGAAAGGGTSRHGSAMSSADPIHEGLGGRDPAAVYRFGRRMRVLMRASSTTGAVEDTVPAPMALHQAVSMSMMSADADSRKALSSNILLCGGGSLLPGIATRVQSELAATLTGAFRPRVVSGLAAERQFSAWLGGSITASLGTFQQLWISKQEYDEEGPGIVDRRCG</sequence>
<dbReference type="InterPro" id="IPR004000">
    <property type="entry name" value="Actin"/>
</dbReference>
<evidence type="ECO:0000256" key="4">
    <source>
        <dbReference type="SAM" id="MobiDB-lite"/>
    </source>
</evidence>
<feature type="compositionally biased region" description="Low complexity" evidence="4">
    <location>
        <begin position="293"/>
        <end position="306"/>
    </location>
</feature>
<evidence type="ECO:0000313" key="6">
    <source>
        <dbReference type="Proteomes" id="UP000322899"/>
    </source>
</evidence>
<evidence type="ECO:0000256" key="1">
    <source>
        <dbReference type="ARBA" id="ARBA00022801"/>
    </source>
</evidence>
<dbReference type="PROSITE" id="PS00432">
    <property type="entry name" value="ACTINS_2"/>
    <property type="match status" value="1"/>
</dbReference>
<comment type="catalytic activity">
    <reaction evidence="2">
        <text>ATP + H2O = ADP + phosphate + H(+)</text>
        <dbReference type="Rhea" id="RHEA:13065"/>
        <dbReference type="ChEBI" id="CHEBI:15377"/>
        <dbReference type="ChEBI" id="CHEBI:15378"/>
        <dbReference type="ChEBI" id="CHEBI:30616"/>
        <dbReference type="ChEBI" id="CHEBI:43474"/>
        <dbReference type="ChEBI" id="CHEBI:456216"/>
    </reaction>
</comment>
<feature type="region of interest" description="Disordered" evidence="4">
    <location>
        <begin position="43"/>
        <end position="62"/>
    </location>
</feature>
<feature type="region of interest" description="Disordered" evidence="4">
    <location>
        <begin position="282"/>
        <end position="315"/>
    </location>
</feature>
<evidence type="ECO:0008006" key="7">
    <source>
        <dbReference type="Google" id="ProtNLM"/>
    </source>
</evidence>
<evidence type="ECO:0000313" key="5">
    <source>
        <dbReference type="EMBL" id="KAA0160782.1"/>
    </source>
</evidence>
<comment type="caution">
    <text evidence="5">The sequence shown here is derived from an EMBL/GenBank/DDBJ whole genome shotgun (WGS) entry which is preliminary data.</text>
</comment>
<reference evidence="5 6" key="1">
    <citation type="submission" date="2019-07" db="EMBL/GenBank/DDBJ databases">
        <title>Genomes of Cafeteria roenbergensis.</title>
        <authorList>
            <person name="Fischer M.G."/>
            <person name="Hackl T."/>
            <person name="Roman M."/>
        </authorList>
    </citation>
    <scope>NUCLEOTIDE SEQUENCE [LARGE SCALE GENOMIC DNA]</scope>
    <source>
        <strain evidence="5 6">E4-10P</strain>
    </source>
</reference>
<dbReference type="AlphaFoldDB" id="A0A5A8D5K2"/>
<dbReference type="PANTHER" id="PTHR11937">
    <property type="entry name" value="ACTIN"/>
    <property type="match status" value="1"/>
</dbReference>
<dbReference type="Pfam" id="PF00022">
    <property type="entry name" value="Actin"/>
    <property type="match status" value="3"/>
</dbReference>
<organism evidence="5 6">
    <name type="scientific">Cafeteria roenbergensis</name>
    <name type="common">Marine flagellate</name>
    <dbReference type="NCBI Taxonomy" id="33653"/>
    <lineage>
        <taxon>Eukaryota</taxon>
        <taxon>Sar</taxon>
        <taxon>Stramenopiles</taxon>
        <taxon>Bigyra</taxon>
        <taxon>Opalozoa</taxon>
        <taxon>Bicosoecida</taxon>
        <taxon>Cafeteriaceae</taxon>
        <taxon>Cafeteria</taxon>
    </lineage>
</organism>
<keyword evidence="1" id="KW-0378">Hydrolase</keyword>
<dbReference type="InterPro" id="IPR004001">
    <property type="entry name" value="Actin_CS"/>
</dbReference>
<name>A0A5A8D5K2_CAFRO</name>
<comment type="similarity">
    <text evidence="3">Belongs to the actin family.</text>
</comment>
<dbReference type="GO" id="GO:0016787">
    <property type="term" value="F:hydrolase activity"/>
    <property type="evidence" value="ECO:0007669"/>
    <property type="project" value="UniProtKB-KW"/>
</dbReference>
<dbReference type="OrthoDB" id="5132116at2759"/>
<evidence type="ECO:0000256" key="2">
    <source>
        <dbReference type="ARBA" id="ARBA00049360"/>
    </source>
</evidence>